<proteinExistence type="predicted"/>
<dbReference type="PANTHER" id="PTHR19303">
    <property type="entry name" value="TRANSPOSON"/>
    <property type="match status" value="1"/>
</dbReference>
<dbReference type="EMBL" id="KL367573">
    <property type="protein sequence ID" value="KFD63467.1"/>
    <property type="molecule type" value="Genomic_DNA"/>
</dbReference>
<evidence type="ECO:0000313" key="1">
    <source>
        <dbReference type="EMBL" id="KFD63467.1"/>
    </source>
</evidence>
<dbReference type="GO" id="GO:0005634">
    <property type="term" value="C:nucleus"/>
    <property type="evidence" value="ECO:0007669"/>
    <property type="project" value="TreeGrafter"/>
</dbReference>
<gene>
    <name evidence="1" type="ORF">M514_24393</name>
</gene>
<sequence length="134" mass="15245">MKLRNVKLSGEASSADHEAAARYPEILESIMLEGSYMDQQVFNAGETGLFWKRMSTRTYLSMNEKSQTGHRVSEERFTLLLGGNLKGDFKLKPMLVYQSRFPRALKGCSQGSLPVISELTRRHGLQRRCLRNGF</sequence>
<dbReference type="Proteomes" id="UP000030758">
    <property type="component" value="Unassembled WGS sequence"/>
</dbReference>
<protein>
    <submittedName>
        <fullName evidence="1">Uncharacterized protein</fullName>
    </submittedName>
</protein>
<dbReference type="PANTHER" id="PTHR19303:SF26">
    <property type="entry name" value="TIGGER TRANSPOSABLE ELEMENT-DERIVED PROTEIN 1"/>
    <property type="match status" value="1"/>
</dbReference>
<reference evidence="1" key="1">
    <citation type="journal article" date="2014" name="Nat. Genet.">
        <title>Genome and transcriptome of the porcine whipworm Trichuris suis.</title>
        <authorList>
            <person name="Jex A.R."/>
            <person name="Nejsum P."/>
            <person name="Schwarz E.M."/>
            <person name="Hu L."/>
            <person name="Young N.D."/>
            <person name="Hall R.S."/>
            <person name="Korhonen P.K."/>
            <person name="Liao S."/>
            <person name="Thamsborg S."/>
            <person name="Xia J."/>
            <person name="Xu P."/>
            <person name="Wang S."/>
            <person name="Scheerlinck J.P."/>
            <person name="Hofmann A."/>
            <person name="Sternberg P.W."/>
            <person name="Wang J."/>
            <person name="Gasser R.B."/>
        </authorList>
    </citation>
    <scope>NUCLEOTIDE SEQUENCE [LARGE SCALE GENOMIC DNA]</scope>
    <source>
        <strain evidence="1">DCEP-RM93F</strain>
    </source>
</reference>
<dbReference type="AlphaFoldDB" id="A0A085N1X1"/>
<dbReference type="GO" id="GO:0003677">
    <property type="term" value="F:DNA binding"/>
    <property type="evidence" value="ECO:0007669"/>
    <property type="project" value="TreeGrafter"/>
</dbReference>
<name>A0A085N1X1_9BILA</name>
<accession>A0A085N1X1</accession>
<dbReference type="InterPro" id="IPR050863">
    <property type="entry name" value="CenT-Element_Derived"/>
</dbReference>
<organism evidence="1">
    <name type="scientific">Trichuris suis</name>
    <name type="common">pig whipworm</name>
    <dbReference type="NCBI Taxonomy" id="68888"/>
    <lineage>
        <taxon>Eukaryota</taxon>
        <taxon>Metazoa</taxon>
        <taxon>Ecdysozoa</taxon>
        <taxon>Nematoda</taxon>
        <taxon>Enoplea</taxon>
        <taxon>Dorylaimia</taxon>
        <taxon>Trichinellida</taxon>
        <taxon>Trichuridae</taxon>
        <taxon>Trichuris</taxon>
    </lineage>
</organism>